<sequence>MVDSKVPQPGPAKLKRNAGPDEWLEAAKDCKYLSEQHMKQLCEIVKEYMMEESNVQPVSTPVTICGDIHGQFYDLLELFRVSGGMPDESMVEPPKTSPSVITSADIEPPSEITDPKLRKKLRNSGSHSEGGDETSSQRERSSSAGSNEVTLNRNFVFLGDYVDRGYFSLETLTLLLCLKAKSVILVPVYGFYEECFQKYGNASVWKACCQVFDFMTLGAIIDGRVLCVHGGLSPEIRTLDQVRVVARAQEIPHEGAFCDLVWSDPDDVETWAVSPRGAGTSFAIRETLVL</sequence>
<dbReference type="GO" id="GO:0004722">
    <property type="term" value="F:protein serine/threonine phosphatase activity"/>
    <property type="evidence" value="ECO:0007669"/>
    <property type="project" value="UniProtKB-EC"/>
</dbReference>
<gene>
    <name evidence="8" type="ORF">Aory04_000825400</name>
</gene>
<feature type="domain" description="Serine/threonine specific protein phosphatases" evidence="7">
    <location>
        <begin position="33"/>
        <end position="290"/>
    </location>
</feature>
<evidence type="ECO:0000313" key="8">
    <source>
        <dbReference type="EMBL" id="GMG32546.1"/>
    </source>
</evidence>
<dbReference type="AlphaFoldDB" id="A0AAN5C093"/>
<dbReference type="InterPro" id="IPR004843">
    <property type="entry name" value="Calcineurin-like_PHP"/>
</dbReference>
<dbReference type="Proteomes" id="UP001165205">
    <property type="component" value="Unassembled WGS sequence"/>
</dbReference>
<dbReference type="PRINTS" id="PR00114">
    <property type="entry name" value="STPHPHTASE"/>
</dbReference>
<accession>A0AAN5C093</accession>
<dbReference type="InterPro" id="IPR006186">
    <property type="entry name" value="Ser/Thr-sp_prot-phosphatase"/>
</dbReference>
<feature type="region of interest" description="Disordered" evidence="6">
    <location>
        <begin position="86"/>
        <end position="146"/>
    </location>
</feature>
<keyword evidence="4" id="KW-0464">Manganese</keyword>
<dbReference type="Pfam" id="PF00149">
    <property type="entry name" value="Metallophos"/>
    <property type="match status" value="1"/>
</dbReference>
<evidence type="ECO:0000313" key="9">
    <source>
        <dbReference type="Proteomes" id="UP001165205"/>
    </source>
</evidence>
<evidence type="ECO:0000256" key="2">
    <source>
        <dbReference type="ARBA" id="ARBA00022723"/>
    </source>
</evidence>
<evidence type="ECO:0000256" key="4">
    <source>
        <dbReference type="ARBA" id="ARBA00023211"/>
    </source>
</evidence>
<dbReference type="EC" id="3.1.3.16" evidence="1"/>
<keyword evidence="3" id="KW-0378">Hydrolase</keyword>
<dbReference type="SMART" id="SM00156">
    <property type="entry name" value="PP2Ac"/>
    <property type="match status" value="1"/>
</dbReference>
<evidence type="ECO:0000256" key="5">
    <source>
        <dbReference type="ARBA" id="ARBA00048336"/>
    </source>
</evidence>
<evidence type="ECO:0000256" key="1">
    <source>
        <dbReference type="ARBA" id="ARBA00013081"/>
    </source>
</evidence>
<dbReference type="SUPFAM" id="SSF56300">
    <property type="entry name" value="Metallo-dependent phosphatases"/>
    <property type="match status" value="1"/>
</dbReference>
<protein>
    <recommendedName>
        <fullName evidence="1">protein-serine/threonine phosphatase</fullName>
        <ecNumber evidence="1">3.1.3.16</ecNumber>
    </recommendedName>
</protein>
<name>A0AAN5C093_ASPOZ</name>
<reference evidence="8" key="1">
    <citation type="submission" date="2023-04" db="EMBL/GenBank/DDBJ databases">
        <title>Aspergillus oryzae NBRC 4228.</title>
        <authorList>
            <person name="Ichikawa N."/>
            <person name="Sato H."/>
            <person name="Tonouchi N."/>
        </authorList>
    </citation>
    <scope>NUCLEOTIDE SEQUENCE</scope>
    <source>
        <strain evidence="8">NBRC 4228</strain>
    </source>
</reference>
<organism evidence="8 9">
    <name type="scientific">Aspergillus oryzae</name>
    <name type="common">Yellow koji mold</name>
    <dbReference type="NCBI Taxonomy" id="5062"/>
    <lineage>
        <taxon>Eukaryota</taxon>
        <taxon>Fungi</taxon>
        <taxon>Dikarya</taxon>
        <taxon>Ascomycota</taxon>
        <taxon>Pezizomycotina</taxon>
        <taxon>Eurotiomycetes</taxon>
        <taxon>Eurotiomycetidae</taxon>
        <taxon>Eurotiales</taxon>
        <taxon>Aspergillaceae</taxon>
        <taxon>Aspergillus</taxon>
        <taxon>Aspergillus subgen. Circumdati</taxon>
    </lineage>
</organism>
<evidence type="ECO:0000259" key="7">
    <source>
        <dbReference type="SMART" id="SM00156"/>
    </source>
</evidence>
<comment type="catalytic activity">
    <reaction evidence="5">
        <text>O-phospho-L-threonyl-[protein] + H2O = L-threonyl-[protein] + phosphate</text>
        <dbReference type="Rhea" id="RHEA:47004"/>
        <dbReference type="Rhea" id="RHEA-COMP:11060"/>
        <dbReference type="Rhea" id="RHEA-COMP:11605"/>
        <dbReference type="ChEBI" id="CHEBI:15377"/>
        <dbReference type="ChEBI" id="CHEBI:30013"/>
        <dbReference type="ChEBI" id="CHEBI:43474"/>
        <dbReference type="ChEBI" id="CHEBI:61977"/>
        <dbReference type="EC" id="3.1.3.16"/>
    </reaction>
</comment>
<dbReference type="EMBL" id="BSYA01000103">
    <property type="protein sequence ID" value="GMG32546.1"/>
    <property type="molecule type" value="Genomic_DNA"/>
</dbReference>
<dbReference type="InterPro" id="IPR047129">
    <property type="entry name" value="PPA2-like"/>
</dbReference>
<evidence type="ECO:0000256" key="3">
    <source>
        <dbReference type="ARBA" id="ARBA00022801"/>
    </source>
</evidence>
<dbReference type="PANTHER" id="PTHR45619">
    <property type="entry name" value="SERINE/THREONINE-PROTEIN PHOSPHATASE PP2A-RELATED"/>
    <property type="match status" value="1"/>
</dbReference>
<dbReference type="Gene3D" id="3.60.21.10">
    <property type="match status" value="1"/>
</dbReference>
<keyword evidence="2" id="KW-0479">Metal-binding</keyword>
<dbReference type="GO" id="GO:0046872">
    <property type="term" value="F:metal ion binding"/>
    <property type="evidence" value="ECO:0007669"/>
    <property type="project" value="UniProtKB-KW"/>
</dbReference>
<dbReference type="InterPro" id="IPR029052">
    <property type="entry name" value="Metallo-depent_PP-like"/>
</dbReference>
<proteinExistence type="predicted"/>
<evidence type="ECO:0000256" key="6">
    <source>
        <dbReference type="SAM" id="MobiDB-lite"/>
    </source>
</evidence>
<comment type="caution">
    <text evidence="8">The sequence shown here is derived from an EMBL/GenBank/DDBJ whole genome shotgun (WGS) entry which is preliminary data.</text>
</comment>